<evidence type="ECO:0000313" key="3">
    <source>
        <dbReference type="EMBL" id="TGO29529.1"/>
    </source>
</evidence>
<gene>
    <name evidence="3" type="ORF">BPAE_0014g00810</name>
</gene>
<evidence type="ECO:0000256" key="1">
    <source>
        <dbReference type="SAM" id="MobiDB-lite"/>
    </source>
</evidence>
<name>A0A4Z1G387_9HELO</name>
<dbReference type="Proteomes" id="UP000297910">
    <property type="component" value="Unassembled WGS sequence"/>
</dbReference>
<comment type="caution">
    <text evidence="3">The sequence shown here is derived from an EMBL/GenBank/DDBJ whole genome shotgun (WGS) entry which is preliminary data.</text>
</comment>
<accession>A0A4Z1G387</accession>
<keyword evidence="2" id="KW-0732">Signal</keyword>
<evidence type="ECO:0000256" key="2">
    <source>
        <dbReference type="SAM" id="SignalP"/>
    </source>
</evidence>
<evidence type="ECO:0000313" key="4">
    <source>
        <dbReference type="Proteomes" id="UP000297910"/>
    </source>
</evidence>
<organism evidence="3 4">
    <name type="scientific">Botrytis paeoniae</name>
    <dbReference type="NCBI Taxonomy" id="278948"/>
    <lineage>
        <taxon>Eukaryota</taxon>
        <taxon>Fungi</taxon>
        <taxon>Dikarya</taxon>
        <taxon>Ascomycota</taxon>
        <taxon>Pezizomycotina</taxon>
        <taxon>Leotiomycetes</taxon>
        <taxon>Helotiales</taxon>
        <taxon>Sclerotiniaceae</taxon>
        <taxon>Botrytis</taxon>
    </lineage>
</organism>
<proteinExistence type="predicted"/>
<dbReference type="AlphaFoldDB" id="A0A4Z1G387"/>
<reference evidence="3 4" key="1">
    <citation type="submission" date="2017-12" db="EMBL/GenBank/DDBJ databases">
        <title>Comparative genomics of Botrytis spp.</title>
        <authorList>
            <person name="Valero-Jimenez C.A."/>
            <person name="Tapia P."/>
            <person name="Veloso J."/>
            <person name="Silva-Moreno E."/>
            <person name="Staats M."/>
            <person name="Valdes J.H."/>
            <person name="Van Kan J.A.L."/>
        </authorList>
    </citation>
    <scope>NUCLEOTIDE SEQUENCE [LARGE SCALE GENOMIC DNA]</scope>
    <source>
        <strain evidence="3 4">Bp0003</strain>
    </source>
</reference>
<feature type="region of interest" description="Disordered" evidence="1">
    <location>
        <begin position="75"/>
        <end position="103"/>
    </location>
</feature>
<keyword evidence="4" id="KW-1185">Reference proteome</keyword>
<sequence>MYLSGFATFLLAVAPLVLGSPLLPREDERLDEAVFLTTCFRYMKSNDATPNGRDDKLWYFKSYDDSIKGEQFDEAYASNPGDQNHSVDWTSGTEGNPIKGTLDKKPSNVWGLTEMGDGKTAKYYCTRNSRQIRRTIVTTSSTMQSIPSLGKQNYDIKNDHGVQEQLKNAFLWLKDHYKSNAADGEGYKIGSKDYKMTYAVNRMEKEGDPYYEADRINQLADLVVEKVFPELWAKDKISVQVAEQAMLDWEDRDTVVFTVEKGNECKVDSVLSLAIKGAFKAVSAATTGGVSAVANGLGFVIGELASGAC</sequence>
<protein>
    <submittedName>
        <fullName evidence="3">Uncharacterized protein</fullName>
    </submittedName>
</protein>
<feature type="compositionally biased region" description="Polar residues" evidence="1">
    <location>
        <begin position="80"/>
        <end position="94"/>
    </location>
</feature>
<dbReference type="EMBL" id="PQXI01000014">
    <property type="protein sequence ID" value="TGO29529.1"/>
    <property type="molecule type" value="Genomic_DNA"/>
</dbReference>
<feature type="signal peptide" evidence="2">
    <location>
        <begin position="1"/>
        <end position="19"/>
    </location>
</feature>
<feature type="chain" id="PRO_5021219252" evidence="2">
    <location>
        <begin position="20"/>
        <end position="309"/>
    </location>
</feature>